<keyword evidence="2" id="KW-0229">DNA integration</keyword>
<dbReference type="Proteomes" id="UP000182015">
    <property type="component" value="Unassembled WGS sequence"/>
</dbReference>
<dbReference type="InterPro" id="IPR002104">
    <property type="entry name" value="Integrase_catalytic"/>
</dbReference>
<dbReference type="InterPro" id="IPR010998">
    <property type="entry name" value="Integrase_recombinase_N"/>
</dbReference>
<comment type="similarity">
    <text evidence="1">Belongs to the 'phage' integrase family.</text>
</comment>
<dbReference type="Gene3D" id="1.10.443.10">
    <property type="entry name" value="Intergrase catalytic core"/>
    <property type="match status" value="1"/>
</dbReference>
<evidence type="ECO:0000256" key="3">
    <source>
        <dbReference type="ARBA" id="ARBA00023125"/>
    </source>
</evidence>
<dbReference type="SUPFAM" id="SSF56349">
    <property type="entry name" value="DNA breaking-rejoining enzymes"/>
    <property type="match status" value="1"/>
</dbReference>
<comment type="caution">
    <text evidence="6">The sequence shown here is derived from an EMBL/GenBank/DDBJ whole genome shotgun (WGS) entry which is preliminary data.</text>
</comment>
<dbReference type="STRING" id="1856638.A9Q68_10200"/>
<dbReference type="RefSeq" id="WP_071794616.1">
    <property type="nucleotide sequence ID" value="NZ_LZDD01000005.1"/>
</dbReference>
<dbReference type="PROSITE" id="PS51898">
    <property type="entry name" value="TYR_RECOMBINASE"/>
    <property type="match status" value="1"/>
</dbReference>
<feature type="domain" description="Tyr recombinase" evidence="5">
    <location>
        <begin position="175"/>
        <end position="381"/>
    </location>
</feature>
<dbReference type="CDD" id="cd00397">
    <property type="entry name" value="DNA_BRE_C"/>
    <property type="match status" value="1"/>
</dbReference>
<evidence type="ECO:0000256" key="2">
    <source>
        <dbReference type="ARBA" id="ARBA00022908"/>
    </source>
</evidence>
<dbReference type="EMBL" id="LZDD01000005">
    <property type="protein sequence ID" value="OJF71084.1"/>
    <property type="molecule type" value="Genomic_DNA"/>
</dbReference>
<dbReference type="GO" id="GO:0003677">
    <property type="term" value="F:DNA binding"/>
    <property type="evidence" value="ECO:0007669"/>
    <property type="project" value="UniProtKB-KW"/>
</dbReference>
<dbReference type="Gene3D" id="1.10.150.130">
    <property type="match status" value="1"/>
</dbReference>
<dbReference type="PANTHER" id="PTHR30629">
    <property type="entry name" value="PROPHAGE INTEGRASE"/>
    <property type="match status" value="1"/>
</dbReference>
<sequence length="390" mass="44934">MKYNKTKYPNIFWYKTTKGKFFYIRRSYFINGAKKEVTKSKIRTLAEARSTLADIELKIDNNEFAYNKNLTVDQYWEIYCDNRMKTGSWAPDTEYNKLSIYNNNIKEYLGNTRMRDIYRIEYENHMNAMLKSKARTSVVQIHGVLNAMLNHAVTNKMLDDNPINGIHIGKSEIKRRNKRLSLKDFNTWNNCAKEILDDFSYSMLLITYFGARQSEVAGIKIGCIDTMNSGKVRIMLNGSRTRLRKSANNMKTEGSERYMVLDVESSKYILAAVDHAKKFAMKFNRILGPDDYLFIVDYKKAKKKSLGKPIRPDRIGVLFDIVSEKCGIHVSPHMMRHFFATQGQIAGVPVEHMATALGHTTSYMTAKYTHIKDEVSESVSDSFVNAINLG</sequence>
<dbReference type="InterPro" id="IPR050808">
    <property type="entry name" value="Phage_Integrase"/>
</dbReference>
<dbReference type="InterPro" id="IPR013762">
    <property type="entry name" value="Integrase-like_cat_sf"/>
</dbReference>
<reference evidence="7" key="1">
    <citation type="submission" date="2016-06" db="EMBL/GenBank/DDBJ databases">
        <authorList>
            <person name="de Vries S.P.W."/>
            <person name="Hadjirin N.F."/>
            <person name="Lay E.M."/>
            <person name="Zadoks R.N."/>
            <person name="Peacock S.J."/>
            <person name="Parkhill J."/>
            <person name="Grant A.J."/>
            <person name="Mcdougall S."/>
            <person name="Holmes M.A."/>
        </authorList>
    </citation>
    <scope>NUCLEOTIDE SEQUENCE [LARGE SCALE GENOMIC DNA]</scope>
    <source>
        <strain evidence="7">NZ1587</strain>
    </source>
</reference>
<proteinExistence type="inferred from homology"/>
<evidence type="ECO:0000256" key="4">
    <source>
        <dbReference type="ARBA" id="ARBA00023172"/>
    </source>
</evidence>
<dbReference type="GO" id="GO:0006310">
    <property type="term" value="P:DNA recombination"/>
    <property type="evidence" value="ECO:0007669"/>
    <property type="project" value="UniProtKB-KW"/>
</dbReference>
<organism evidence="6 7">
    <name type="scientific">Streptococcus bovimastitidis</name>
    <dbReference type="NCBI Taxonomy" id="1856638"/>
    <lineage>
        <taxon>Bacteria</taxon>
        <taxon>Bacillati</taxon>
        <taxon>Bacillota</taxon>
        <taxon>Bacilli</taxon>
        <taxon>Lactobacillales</taxon>
        <taxon>Streptococcaceae</taxon>
        <taxon>Streptococcus</taxon>
    </lineage>
</organism>
<dbReference type="GO" id="GO:0015074">
    <property type="term" value="P:DNA integration"/>
    <property type="evidence" value="ECO:0007669"/>
    <property type="project" value="UniProtKB-KW"/>
</dbReference>
<dbReference type="InterPro" id="IPR011010">
    <property type="entry name" value="DNA_brk_join_enz"/>
</dbReference>
<dbReference type="OrthoDB" id="9801717at2"/>
<accession>A0A1L8MK04</accession>
<keyword evidence="4" id="KW-0233">DNA recombination</keyword>
<evidence type="ECO:0000259" key="5">
    <source>
        <dbReference type="PROSITE" id="PS51898"/>
    </source>
</evidence>
<dbReference type="InterPro" id="IPR004107">
    <property type="entry name" value="Integrase_SAM-like_N"/>
</dbReference>
<evidence type="ECO:0000256" key="1">
    <source>
        <dbReference type="ARBA" id="ARBA00008857"/>
    </source>
</evidence>
<keyword evidence="3" id="KW-0238">DNA-binding</keyword>
<keyword evidence="7" id="KW-1185">Reference proteome</keyword>
<protein>
    <submittedName>
        <fullName evidence="6">Integrase</fullName>
    </submittedName>
</protein>
<evidence type="ECO:0000313" key="6">
    <source>
        <dbReference type="EMBL" id="OJF71084.1"/>
    </source>
</evidence>
<dbReference type="Pfam" id="PF14659">
    <property type="entry name" value="Phage_int_SAM_3"/>
    <property type="match status" value="1"/>
</dbReference>
<dbReference type="PANTHER" id="PTHR30629:SF2">
    <property type="entry name" value="PROPHAGE INTEGRASE INTS-RELATED"/>
    <property type="match status" value="1"/>
</dbReference>
<dbReference type="Pfam" id="PF00589">
    <property type="entry name" value="Phage_integrase"/>
    <property type="match status" value="1"/>
</dbReference>
<gene>
    <name evidence="6" type="ORF">A9Q68_10200</name>
</gene>
<dbReference type="AlphaFoldDB" id="A0A1L8MK04"/>
<evidence type="ECO:0000313" key="7">
    <source>
        <dbReference type="Proteomes" id="UP000182015"/>
    </source>
</evidence>
<name>A0A1L8MK04_9STRE</name>